<evidence type="ECO:0000256" key="11">
    <source>
        <dbReference type="HAMAP-Rule" id="MF_00303"/>
    </source>
</evidence>
<feature type="domain" description="PPIase FKBP-type" evidence="14">
    <location>
        <begin position="160"/>
        <end position="218"/>
    </location>
</feature>
<feature type="domain" description="Trigger factor ribosome-binding bacterial" evidence="15">
    <location>
        <begin position="1"/>
        <end position="147"/>
    </location>
</feature>
<evidence type="ECO:0000256" key="13">
    <source>
        <dbReference type="SAM" id="MobiDB-lite"/>
    </source>
</evidence>
<dbReference type="Pfam" id="PF00254">
    <property type="entry name" value="FKBP_C"/>
    <property type="match status" value="1"/>
</dbReference>
<comment type="function">
    <text evidence="11">Involved in protein export. Acts as a chaperone by maintaining the newly synthesized protein in an open conformation. Functions as a peptidyl-prolyl cis-trans isomerase.</text>
</comment>
<evidence type="ECO:0000256" key="1">
    <source>
        <dbReference type="ARBA" id="ARBA00000971"/>
    </source>
</evidence>
<dbReference type="Gene3D" id="3.10.50.40">
    <property type="match status" value="1"/>
</dbReference>
<dbReference type="SUPFAM" id="SSF54534">
    <property type="entry name" value="FKBP-like"/>
    <property type="match status" value="1"/>
</dbReference>
<dbReference type="AlphaFoldDB" id="A0A2S6IJ36"/>
<evidence type="ECO:0000256" key="5">
    <source>
        <dbReference type="ARBA" id="ARBA00022618"/>
    </source>
</evidence>
<dbReference type="GO" id="GO:0051083">
    <property type="term" value="P:'de novo' cotranslational protein folding"/>
    <property type="evidence" value="ECO:0007669"/>
    <property type="project" value="TreeGrafter"/>
</dbReference>
<dbReference type="GO" id="GO:0015031">
    <property type="term" value="P:protein transport"/>
    <property type="evidence" value="ECO:0007669"/>
    <property type="project" value="UniProtKB-UniRule"/>
</dbReference>
<feature type="region of interest" description="Disordered" evidence="13">
    <location>
        <begin position="421"/>
        <end position="493"/>
    </location>
</feature>
<evidence type="ECO:0000313" key="17">
    <source>
        <dbReference type="EMBL" id="PPK94196.1"/>
    </source>
</evidence>
<evidence type="ECO:0000256" key="4">
    <source>
        <dbReference type="ARBA" id="ARBA00016902"/>
    </source>
</evidence>
<evidence type="ECO:0000256" key="7">
    <source>
        <dbReference type="ARBA" id="ARBA00023186"/>
    </source>
</evidence>
<evidence type="ECO:0000259" key="15">
    <source>
        <dbReference type="Pfam" id="PF05697"/>
    </source>
</evidence>
<dbReference type="InterPro" id="IPR005215">
    <property type="entry name" value="Trig_fac"/>
</dbReference>
<dbReference type="GO" id="GO:0044183">
    <property type="term" value="F:protein folding chaperone"/>
    <property type="evidence" value="ECO:0007669"/>
    <property type="project" value="TreeGrafter"/>
</dbReference>
<evidence type="ECO:0000256" key="2">
    <source>
        <dbReference type="ARBA" id="ARBA00005464"/>
    </source>
</evidence>
<keyword evidence="12" id="KW-0175">Coiled coil</keyword>
<comment type="caution">
    <text evidence="17">The sequence shown here is derived from an EMBL/GenBank/DDBJ whole genome shotgun (WGS) entry which is preliminary data.</text>
</comment>
<proteinExistence type="inferred from homology"/>
<dbReference type="InterPro" id="IPR008880">
    <property type="entry name" value="Trigger_fac_C"/>
</dbReference>
<dbReference type="GO" id="GO:0005737">
    <property type="term" value="C:cytoplasm"/>
    <property type="evidence" value="ECO:0007669"/>
    <property type="project" value="UniProtKB-SubCell"/>
</dbReference>
<dbReference type="InterPro" id="IPR027304">
    <property type="entry name" value="Trigger_fact/SurA_dom_sf"/>
</dbReference>
<dbReference type="InterPro" id="IPR008881">
    <property type="entry name" value="Trigger_fac_ribosome-bd_bac"/>
</dbReference>
<gene>
    <name evidence="11" type="primary">tig</name>
    <name evidence="17" type="ORF">CLV92_10895</name>
</gene>
<dbReference type="GO" id="GO:0003755">
    <property type="term" value="F:peptidyl-prolyl cis-trans isomerase activity"/>
    <property type="evidence" value="ECO:0007669"/>
    <property type="project" value="UniProtKB-UniRule"/>
</dbReference>
<dbReference type="Pfam" id="PF05698">
    <property type="entry name" value="Trigger_C"/>
    <property type="match status" value="1"/>
</dbReference>
<name>A0A2S6IJ36_9ACTN</name>
<dbReference type="Gene3D" id="3.30.70.1050">
    <property type="entry name" value="Trigger factor ribosome-binding domain"/>
    <property type="match status" value="1"/>
</dbReference>
<accession>A0A2S6IJ36</accession>
<evidence type="ECO:0000256" key="10">
    <source>
        <dbReference type="ARBA" id="ARBA00029986"/>
    </source>
</evidence>
<feature type="domain" description="Trigger factor C-terminal" evidence="16">
    <location>
        <begin position="259"/>
        <end position="401"/>
    </location>
</feature>
<keyword evidence="7 11" id="KW-0143">Chaperone</keyword>
<evidence type="ECO:0000259" key="16">
    <source>
        <dbReference type="Pfam" id="PF05698"/>
    </source>
</evidence>
<dbReference type="InterPro" id="IPR037041">
    <property type="entry name" value="Trigger_fac_C_sf"/>
</dbReference>
<reference evidence="17 18" key="1">
    <citation type="submission" date="2018-02" db="EMBL/GenBank/DDBJ databases">
        <title>Genomic Encyclopedia of Archaeal and Bacterial Type Strains, Phase II (KMG-II): from individual species to whole genera.</title>
        <authorList>
            <person name="Goeker M."/>
        </authorList>
    </citation>
    <scope>NUCLEOTIDE SEQUENCE [LARGE SCALE GENOMIC DNA]</scope>
    <source>
        <strain evidence="17 18">DSM 22857</strain>
    </source>
</reference>
<feature type="compositionally biased region" description="Acidic residues" evidence="13">
    <location>
        <begin position="424"/>
        <end position="455"/>
    </location>
</feature>
<evidence type="ECO:0000256" key="12">
    <source>
        <dbReference type="SAM" id="Coils"/>
    </source>
</evidence>
<keyword evidence="6 11" id="KW-0697">Rotamase</keyword>
<organism evidence="17 18">
    <name type="scientific">Kineococcus xinjiangensis</name>
    <dbReference type="NCBI Taxonomy" id="512762"/>
    <lineage>
        <taxon>Bacteria</taxon>
        <taxon>Bacillati</taxon>
        <taxon>Actinomycetota</taxon>
        <taxon>Actinomycetes</taxon>
        <taxon>Kineosporiales</taxon>
        <taxon>Kineosporiaceae</taxon>
        <taxon>Kineococcus</taxon>
    </lineage>
</organism>
<dbReference type="InterPro" id="IPR036611">
    <property type="entry name" value="Trigger_fac_ribosome-bd_sf"/>
</dbReference>
<dbReference type="RefSeq" id="WP_104433146.1">
    <property type="nucleotide sequence ID" value="NZ_PTJD01000008.1"/>
</dbReference>
<dbReference type="PIRSF" id="PIRSF003095">
    <property type="entry name" value="Trigger_factor"/>
    <property type="match status" value="1"/>
</dbReference>
<dbReference type="GO" id="GO:0043335">
    <property type="term" value="P:protein unfolding"/>
    <property type="evidence" value="ECO:0007669"/>
    <property type="project" value="TreeGrafter"/>
</dbReference>
<dbReference type="GO" id="GO:0043022">
    <property type="term" value="F:ribosome binding"/>
    <property type="evidence" value="ECO:0007669"/>
    <property type="project" value="TreeGrafter"/>
</dbReference>
<keyword evidence="5 11" id="KW-0132">Cell division</keyword>
<keyword evidence="18" id="KW-1185">Reference proteome</keyword>
<protein>
    <recommendedName>
        <fullName evidence="4 11">Trigger factor</fullName>
        <shortName evidence="11">TF</shortName>
        <ecNumber evidence="3 11">5.2.1.8</ecNumber>
    </recommendedName>
    <alternativeName>
        <fullName evidence="10 11">PPIase</fullName>
    </alternativeName>
</protein>
<dbReference type="SUPFAM" id="SSF102735">
    <property type="entry name" value="Trigger factor ribosome-binding domain"/>
    <property type="match status" value="1"/>
</dbReference>
<keyword evidence="9 11" id="KW-0131">Cell cycle</keyword>
<dbReference type="PANTHER" id="PTHR30560:SF3">
    <property type="entry name" value="TRIGGER FACTOR-LIKE PROTEIN TIG, CHLOROPLASTIC"/>
    <property type="match status" value="1"/>
</dbReference>
<dbReference type="Proteomes" id="UP000239485">
    <property type="component" value="Unassembled WGS sequence"/>
</dbReference>
<dbReference type="InterPro" id="IPR046357">
    <property type="entry name" value="PPIase_dom_sf"/>
</dbReference>
<dbReference type="HAMAP" id="MF_00303">
    <property type="entry name" value="Trigger_factor_Tig"/>
    <property type="match status" value="1"/>
</dbReference>
<comment type="catalytic activity">
    <reaction evidence="1 11">
        <text>[protein]-peptidylproline (omega=180) = [protein]-peptidylproline (omega=0)</text>
        <dbReference type="Rhea" id="RHEA:16237"/>
        <dbReference type="Rhea" id="RHEA-COMP:10747"/>
        <dbReference type="Rhea" id="RHEA-COMP:10748"/>
        <dbReference type="ChEBI" id="CHEBI:83833"/>
        <dbReference type="ChEBI" id="CHEBI:83834"/>
        <dbReference type="EC" id="5.2.1.8"/>
    </reaction>
</comment>
<evidence type="ECO:0000256" key="8">
    <source>
        <dbReference type="ARBA" id="ARBA00023235"/>
    </source>
</evidence>
<sequence>MKSDLETLNPTRVKLTVEVGYDELKPSLDAAYKTIAGQIQVPGFRKGKVPPRVIDQRYGRAAVLQEAVNDALPKFYQRAVEESELRPLGQPTVGVEEVPDPVKGGDLKFTVEVDVRPTLELPVLEDLEVSVDDLELSDEDVEARLTSLRERFGTLSGVDRAAQDGDFVSIDLRAEIDGEEIESAKGISYQIGAGNMLPGLDEALIGASAEETRTFKAPLAGGERAGQEADITVVLQSVKERVLPEADDDFAQLASEFDTLEELRADLTKQVEQQKKFAQGLQARDRVLARLLEVTEVPVPDSLVEGEVHRHLEQEQRLEDAEHRVEVTEQARVALRGQLLLDALAEREQVRVEQAELVEYLLGQAQQYGMDPNEFARAMDGAGQVPAMIGEVARRKALAVAMEKATVKDASGNLINLEELVGGADEDDEEGVAGEDEGTQDEGTQDEGTQDEGTQDEAPAADSPEGQTVDPFPGDAVIGDETAAASEGDAEKA</sequence>
<evidence type="ECO:0000313" key="18">
    <source>
        <dbReference type="Proteomes" id="UP000239485"/>
    </source>
</evidence>
<evidence type="ECO:0000256" key="9">
    <source>
        <dbReference type="ARBA" id="ARBA00023306"/>
    </source>
</evidence>
<comment type="subcellular location">
    <subcellularLocation>
        <location evidence="11">Cytoplasm</location>
    </subcellularLocation>
    <text evidence="11">About half TF is bound to the ribosome near the polypeptide exit tunnel while the other half is free in the cytoplasm.</text>
</comment>
<dbReference type="InterPro" id="IPR001179">
    <property type="entry name" value="PPIase_FKBP_dom"/>
</dbReference>
<evidence type="ECO:0000256" key="6">
    <source>
        <dbReference type="ARBA" id="ARBA00023110"/>
    </source>
</evidence>
<evidence type="ECO:0000256" key="3">
    <source>
        <dbReference type="ARBA" id="ARBA00013194"/>
    </source>
</evidence>
<dbReference type="Pfam" id="PF05697">
    <property type="entry name" value="Trigger_N"/>
    <property type="match status" value="1"/>
</dbReference>
<dbReference type="Gene3D" id="1.10.3120.10">
    <property type="entry name" value="Trigger factor, C-terminal domain"/>
    <property type="match status" value="1"/>
</dbReference>
<dbReference type="EMBL" id="PTJD01000008">
    <property type="protein sequence ID" value="PPK94196.1"/>
    <property type="molecule type" value="Genomic_DNA"/>
</dbReference>
<dbReference type="SUPFAM" id="SSF109998">
    <property type="entry name" value="Triger factor/SurA peptide-binding domain-like"/>
    <property type="match status" value="1"/>
</dbReference>
<feature type="coiled-coil region" evidence="12">
    <location>
        <begin position="124"/>
        <end position="151"/>
    </location>
</feature>
<keyword evidence="8 11" id="KW-0413">Isomerase</keyword>
<dbReference type="EC" id="5.2.1.8" evidence="3 11"/>
<comment type="domain">
    <text evidence="11">Consists of 3 domains; the N-terminus binds the ribosome, the middle domain has PPIase activity, while the C-terminus has intrinsic chaperone activity on its own.</text>
</comment>
<comment type="similarity">
    <text evidence="2 11">Belongs to the FKBP-type PPIase family. Tig subfamily.</text>
</comment>
<dbReference type="NCBIfam" id="TIGR00115">
    <property type="entry name" value="tig"/>
    <property type="match status" value="1"/>
</dbReference>
<dbReference type="PANTHER" id="PTHR30560">
    <property type="entry name" value="TRIGGER FACTOR CHAPERONE AND PEPTIDYL-PROLYL CIS/TRANS ISOMERASE"/>
    <property type="match status" value="1"/>
</dbReference>
<evidence type="ECO:0000259" key="14">
    <source>
        <dbReference type="Pfam" id="PF00254"/>
    </source>
</evidence>
<dbReference type="OrthoDB" id="9767721at2"/>
<dbReference type="GO" id="GO:0051301">
    <property type="term" value="P:cell division"/>
    <property type="evidence" value="ECO:0007669"/>
    <property type="project" value="UniProtKB-KW"/>
</dbReference>
<keyword evidence="11" id="KW-0963">Cytoplasm</keyword>
<feature type="coiled-coil region" evidence="12">
    <location>
        <begin position="311"/>
        <end position="338"/>
    </location>
</feature>